<comment type="caution">
    <text evidence="1">The sequence shown here is derived from an EMBL/GenBank/DDBJ whole genome shotgun (WGS) entry which is preliminary data.</text>
</comment>
<dbReference type="AlphaFoldDB" id="A0A9D4E2E1"/>
<dbReference type="EMBL" id="JAIWYP010000009">
    <property type="protein sequence ID" value="KAH3770760.1"/>
    <property type="molecule type" value="Genomic_DNA"/>
</dbReference>
<gene>
    <name evidence="1" type="ORF">DPMN_172053</name>
</gene>
<keyword evidence="2" id="KW-1185">Reference proteome</keyword>
<dbReference type="Proteomes" id="UP000828390">
    <property type="component" value="Unassembled WGS sequence"/>
</dbReference>
<evidence type="ECO:0000313" key="2">
    <source>
        <dbReference type="Proteomes" id="UP000828390"/>
    </source>
</evidence>
<organism evidence="1 2">
    <name type="scientific">Dreissena polymorpha</name>
    <name type="common">Zebra mussel</name>
    <name type="synonym">Mytilus polymorpha</name>
    <dbReference type="NCBI Taxonomy" id="45954"/>
    <lineage>
        <taxon>Eukaryota</taxon>
        <taxon>Metazoa</taxon>
        <taxon>Spiralia</taxon>
        <taxon>Lophotrochozoa</taxon>
        <taxon>Mollusca</taxon>
        <taxon>Bivalvia</taxon>
        <taxon>Autobranchia</taxon>
        <taxon>Heteroconchia</taxon>
        <taxon>Euheterodonta</taxon>
        <taxon>Imparidentia</taxon>
        <taxon>Neoheterodontei</taxon>
        <taxon>Myida</taxon>
        <taxon>Dreissenoidea</taxon>
        <taxon>Dreissenidae</taxon>
        <taxon>Dreissena</taxon>
    </lineage>
</organism>
<reference evidence="1" key="2">
    <citation type="submission" date="2020-11" db="EMBL/GenBank/DDBJ databases">
        <authorList>
            <person name="McCartney M.A."/>
            <person name="Auch B."/>
            <person name="Kono T."/>
            <person name="Mallez S."/>
            <person name="Becker A."/>
            <person name="Gohl D.M."/>
            <person name="Silverstein K.A.T."/>
            <person name="Koren S."/>
            <person name="Bechman K.B."/>
            <person name="Herman A."/>
            <person name="Abrahante J.E."/>
            <person name="Garbe J."/>
        </authorList>
    </citation>
    <scope>NUCLEOTIDE SEQUENCE</scope>
    <source>
        <strain evidence="1">Duluth1</strain>
        <tissue evidence="1">Whole animal</tissue>
    </source>
</reference>
<sequence length="57" mass="6261">MVSEVVTEAHITGQIIGSYLIKTSKKGTTAVTDGSTIRAPNYCRDRWINNQSPKLLP</sequence>
<accession>A0A9D4E2E1</accession>
<evidence type="ECO:0000313" key="1">
    <source>
        <dbReference type="EMBL" id="KAH3770760.1"/>
    </source>
</evidence>
<protein>
    <submittedName>
        <fullName evidence="1">Uncharacterized protein</fullName>
    </submittedName>
</protein>
<reference evidence="1" key="1">
    <citation type="journal article" date="2019" name="bioRxiv">
        <title>The Genome of the Zebra Mussel, Dreissena polymorpha: A Resource for Invasive Species Research.</title>
        <authorList>
            <person name="McCartney M.A."/>
            <person name="Auch B."/>
            <person name="Kono T."/>
            <person name="Mallez S."/>
            <person name="Zhang Y."/>
            <person name="Obille A."/>
            <person name="Becker A."/>
            <person name="Abrahante J.E."/>
            <person name="Garbe J."/>
            <person name="Badalamenti J.P."/>
            <person name="Herman A."/>
            <person name="Mangelson H."/>
            <person name="Liachko I."/>
            <person name="Sullivan S."/>
            <person name="Sone E.D."/>
            <person name="Koren S."/>
            <person name="Silverstein K.A.T."/>
            <person name="Beckman K.B."/>
            <person name="Gohl D.M."/>
        </authorList>
    </citation>
    <scope>NUCLEOTIDE SEQUENCE</scope>
    <source>
        <strain evidence="1">Duluth1</strain>
        <tissue evidence="1">Whole animal</tissue>
    </source>
</reference>
<name>A0A9D4E2E1_DREPO</name>
<proteinExistence type="predicted"/>